<dbReference type="EC" id="3.1.1.97" evidence="6"/>
<evidence type="ECO:0000256" key="8">
    <source>
        <dbReference type="PROSITE-ProRule" id="PRU00221"/>
    </source>
</evidence>
<evidence type="ECO:0000256" key="6">
    <source>
        <dbReference type="ARBA" id="ARBA00039131"/>
    </source>
</evidence>
<keyword evidence="4" id="KW-0378">Hydrolase</keyword>
<dbReference type="AlphaFoldDB" id="A0A6J2XSE6"/>
<protein>
    <recommendedName>
        <fullName evidence="6">methylated diphthine methylhydrolase</fullName>
        <ecNumber evidence="6">3.1.1.97</ecNumber>
    </recommendedName>
</protein>
<dbReference type="GO" id="GO:0005737">
    <property type="term" value="C:cytoplasm"/>
    <property type="evidence" value="ECO:0007669"/>
    <property type="project" value="TreeGrafter"/>
</dbReference>
<dbReference type="Pfam" id="PF00400">
    <property type="entry name" value="WD40"/>
    <property type="match status" value="1"/>
</dbReference>
<dbReference type="SUPFAM" id="SSF50978">
    <property type="entry name" value="WD40 repeat-like"/>
    <property type="match status" value="1"/>
</dbReference>
<comment type="similarity">
    <text evidence="5">Belongs to the DPH7 family.</text>
</comment>
<dbReference type="FunCoup" id="A0A6J2XSE6">
    <property type="interactions" value="1460"/>
</dbReference>
<dbReference type="OrthoDB" id="1930760at2759"/>
<organism evidence="9 10">
    <name type="scientific">Sitophilus oryzae</name>
    <name type="common">Rice weevil</name>
    <name type="synonym">Curculio oryzae</name>
    <dbReference type="NCBI Taxonomy" id="7048"/>
    <lineage>
        <taxon>Eukaryota</taxon>
        <taxon>Metazoa</taxon>
        <taxon>Ecdysozoa</taxon>
        <taxon>Arthropoda</taxon>
        <taxon>Hexapoda</taxon>
        <taxon>Insecta</taxon>
        <taxon>Pterygota</taxon>
        <taxon>Neoptera</taxon>
        <taxon>Endopterygota</taxon>
        <taxon>Coleoptera</taxon>
        <taxon>Polyphaga</taxon>
        <taxon>Cucujiformia</taxon>
        <taxon>Curculionidae</taxon>
        <taxon>Dryophthorinae</taxon>
        <taxon>Sitophilus</taxon>
    </lineage>
</organism>
<dbReference type="Gene3D" id="2.130.10.10">
    <property type="entry name" value="YVTN repeat-like/Quinoprotein amine dehydrogenase"/>
    <property type="match status" value="1"/>
</dbReference>
<dbReference type="GO" id="GO:0032259">
    <property type="term" value="P:methylation"/>
    <property type="evidence" value="ECO:0007669"/>
    <property type="project" value="UniProtKB-KW"/>
</dbReference>
<comment type="pathway">
    <text evidence="1">Protein modification; peptidyl-diphthamide biosynthesis.</text>
</comment>
<proteinExistence type="inferred from homology"/>
<evidence type="ECO:0000313" key="10">
    <source>
        <dbReference type="RefSeq" id="XP_030754397.1"/>
    </source>
</evidence>
<dbReference type="InterPro" id="IPR036322">
    <property type="entry name" value="WD40_repeat_dom_sf"/>
</dbReference>
<evidence type="ECO:0000313" key="9">
    <source>
        <dbReference type="Proteomes" id="UP000504635"/>
    </source>
</evidence>
<dbReference type="KEGG" id="soy:115881159"/>
<dbReference type="InterPro" id="IPR019775">
    <property type="entry name" value="WD40_repeat_CS"/>
</dbReference>
<dbReference type="GO" id="GO:0008168">
    <property type="term" value="F:methyltransferase activity"/>
    <property type="evidence" value="ECO:0007669"/>
    <property type="project" value="UniProtKB-KW"/>
</dbReference>
<dbReference type="PANTHER" id="PTHR46042">
    <property type="entry name" value="DIPHTHINE METHYLTRANSFERASE"/>
    <property type="match status" value="1"/>
</dbReference>
<dbReference type="GO" id="GO:0061685">
    <property type="term" value="F:diphthine methylesterase activity"/>
    <property type="evidence" value="ECO:0007669"/>
    <property type="project" value="UniProtKB-EC"/>
</dbReference>
<dbReference type="InterPro" id="IPR001680">
    <property type="entry name" value="WD40_rpt"/>
</dbReference>
<dbReference type="GO" id="GO:0017183">
    <property type="term" value="P:protein histidyl modification to diphthamide"/>
    <property type="evidence" value="ECO:0007669"/>
    <property type="project" value="TreeGrafter"/>
</dbReference>
<dbReference type="GeneID" id="115881159"/>
<dbReference type="InterPro" id="IPR015943">
    <property type="entry name" value="WD40/YVTN_repeat-like_dom_sf"/>
</dbReference>
<keyword evidence="9" id="KW-1185">Reference proteome</keyword>
<dbReference type="PANTHER" id="PTHR46042:SF1">
    <property type="entry name" value="DIPHTHINE METHYLTRANSFERASE"/>
    <property type="match status" value="1"/>
</dbReference>
<dbReference type="PROSITE" id="PS00678">
    <property type="entry name" value="WD_REPEATS_1"/>
    <property type="match status" value="1"/>
</dbReference>
<evidence type="ECO:0000256" key="4">
    <source>
        <dbReference type="ARBA" id="ARBA00022801"/>
    </source>
</evidence>
<evidence type="ECO:0000256" key="2">
    <source>
        <dbReference type="ARBA" id="ARBA00022574"/>
    </source>
</evidence>
<dbReference type="InterPro" id="IPR052415">
    <property type="entry name" value="Diphthine_MTase"/>
</dbReference>
<evidence type="ECO:0000256" key="5">
    <source>
        <dbReference type="ARBA" id="ARBA00038092"/>
    </source>
</evidence>
<keyword evidence="10" id="KW-0808">Transferase</keyword>
<keyword evidence="2 8" id="KW-0853">WD repeat</keyword>
<reference evidence="10" key="1">
    <citation type="submission" date="2025-08" db="UniProtKB">
        <authorList>
            <consortium name="RefSeq"/>
        </authorList>
    </citation>
    <scope>IDENTIFICATION</scope>
    <source>
        <tissue evidence="10">Gonads</tissue>
    </source>
</reference>
<accession>A0A6J2XSE6</accession>
<feature type="repeat" description="WD" evidence="8">
    <location>
        <begin position="223"/>
        <end position="265"/>
    </location>
</feature>
<dbReference type="PROSITE" id="PS50294">
    <property type="entry name" value="WD_REPEATS_REGION"/>
    <property type="match status" value="1"/>
</dbReference>
<evidence type="ECO:0000256" key="1">
    <source>
        <dbReference type="ARBA" id="ARBA00005156"/>
    </source>
</evidence>
<evidence type="ECO:0000256" key="7">
    <source>
        <dbReference type="ARBA" id="ARBA00047551"/>
    </source>
</evidence>
<dbReference type="RefSeq" id="XP_030754397.1">
    <property type="nucleotide sequence ID" value="XM_030898537.1"/>
</dbReference>
<comment type="catalytic activity">
    <reaction evidence="7">
        <text>diphthine methyl ester-[translation elongation factor 2] + H2O = diphthine-[translation elongation factor 2] + methanol + H(+)</text>
        <dbReference type="Rhea" id="RHEA:42656"/>
        <dbReference type="Rhea" id="RHEA-COMP:10172"/>
        <dbReference type="Rhea" id="RHEA-COMP:10173"/>
        <dbReference type="ChEBI" id="CHEBI:15377"/>
        <dbReference type="ChEBI" id="CHEBI:15378"/>
        <dbReference type="ChEBI" id="CHEBI:17790"/>
        <dbReference type="ChEBI" id="CHEBI:79005"/>
        <dbReference type="ChEBI" id="CHEBI:82696"/>
        <dbReference type="EC" id="3.1.1.97"/>
    </reaction>
</comment>
<dbReference type="InParanoid" id="A0A6J2XSE6"/>
<name>A0A6J2XSE6_SITOR</name>
<gene>
    <name evidence="10" type="primary">LOC115881159</name>
</gene>
<keyword evidence="3" id="KW-0677">Repeat</keyword>
<sequence length="362" mass="41194">MEENVSNPTSKHIETLYSFNTTYGADSVEWCPHVQYQNFFVCGNYELDETNTESVQKRLGCIYLFSVNCDTGLKLHQQVNTVGILDLKWCPNLVQGSSLLGAVNSDGILEIYQFEKESLNLLTKYVFNPNTIESILILSLDWSTGKYENDQPLISCSDSAGNIHVLHFNTTNLTVESFWHGHTFQAWITAFYYWDTNSILSGGDDALFLVFDKRIKDMPVTKNKEHGAGVTSLHSNKSKEYVIASGSYDENIRLWDIRHMKRSTDIFKMPGTLWRLKWDPFVQNFLLAACMLGGVHIVSALTNHPMGIVESYYEHKNISYGADWSFLDKNEVEKFNSAGNVVIGTCSFYDKLLCISKTYCDF</sequence>
<keyword evidence="10" id="KW-0489">Methyltransferase</keyword>
<dbReference type="PROSITE" id="PS50082">
    <property type="entry name" value="WD_REPEATS_2"/>
    <property type="match status" value="1"/>
</dbReference>
<dbReference type="SMART" id="SM00320">
    <property type="entry name" value="WD40"/>
    <property type="match status" value="3"/>
</dbReference>
<evidence type="ECO:0000256" key="3">
    <source>
        <dbReference type="ARBA" id="ARBA00022737"/>
    </source>
</evidence>
<dbReference type="Proteomes" id="UP000504635">
    <property type="component" value="Unplaced"/>
</dbReference>